<dbReference type="InterPro" id="IPR032710">
    <property type="entry name" value="NTF2-like_dom_sf"/>
</dbReference>
<evidence type="ECO:0000313" key="3">
    <source>
        <dbReference type="Proteomes" id="UP000295375"/>
    </source>
</evidence>
<evidence type="ECO:0000313" key="2">
    <source>
        <dbReference type="EMBL" id="TDQ47672.1"/>
    </source>
</evidence>
<reference evidence="2 3" key="1">
    <citation type="submission" date="2019-03" db="EMBL/GenBank/DDBJ databases">
        <title>Genomic Encyclopedia of Type Strains, Phase IV (KMG-IV): sequencing the most valuable type-strain genomes for metagenomic binning, comparative biology and taxonomic classification.</title>
        <authorList>
            <person name="Goeker M."/>
        </authorList>
    </citation>
    <scope>NUCLEOTIDE SEQUENCE [LARGE SCALE GENOMIC DNA]</scope>
    <source>
        <strain evidence="2 3">DSM 103792</strain>
    </source>
</reference>
<dbReference type="EMBL" id="SNYM01000009">
    <property type="protein sequence ID" value="TDQ47672.1"/>
    <property type="molecule type" value="Genomic_DNA"/>
</dbReference>
<name>A0A4R6ULX9_9GAMM</name>
<protein>
    <submittedName>
        <fullName evidence="2">SnoaL-like protein</fullName>
    </submittedName>
</protein>
<dbReference type="Gene3D" id="3.10.450.50">
    <property type="match status" value="1"/>
</dbReference>
<comment type="caution">
    <text evidence="2">The sequence shown here is derived from an EMBL/GenBank/DDBJ whole genome shotgun (WGS) entry which is preliminary data.</text>
</comment>
<dbReference type="AlphaFoldDB" id="A0A4R6ULX9"/>
<sequence length="149" mass="17545">MNITSIRSVSTGSDLVARLTTLYQGFTVEQLDQLDSVYRDDIRFYDPFHQIAGLAELKAYFARLYLNVDHCSFRFETPQMLSDRAFLAWTMQLQHPKLNRRRMFSVEGLSEVRFSDRIYYHRDYFDGADMLYGRLPLLGMLIGAIRKRL</sequence>
<feature type="domain" description="SnoaL-like" evidence="1">
    <location>
        <begin position="21"/>
        <end position="116"/>
    </location>
</feature>
<dbReference type="SUPFAM" id="SSF54427">
    <property type="entry name" value="NTF2-like"/>
    <property type="match status" value="1"/>
</dbReference>
<evidence type="ECO:0000259" key="1">
    <source>
        <dbReference type="Pfam" id="PF12680"/>
    </source>
</evidence>
<dbReference type="RefSeq" id="WP_157591258.1">
    <property type="nucleotide sequence ID" value="NZ_CP037953.1"/>
</dbReference>
<dbReference type="Proteomes" id="UP000295375">
    <property type="component" value="Unassembled WGS sequence"/>
</dbReference>
<accession>A0A4R6ULX9</accession>
<proteinExistence type="predicted"/>
<keyword evidence="3" id="KW-1185">Reference proteome</keyword>
<dbReference type="Pfam" id="PF12680">
    <property type="entry name" value="SnoaL_2"/>
    <property type="match status" value="1"/>
</dbReference>
<dbReference type="InterPro" id="IPR037401">
    <property type="entry name" value="SnoaL-like"/>
</dbReference>
<gene>
    <name evidence="2" type="ORF">EV696_10976</name>
</gene>
<organism evidence="2 3">
    <name type="scientific">Permianibacter aggregans</name>
    <dbReference type="NCBI Taxonomy" id="1510150"/>
    <lineage>
        <taxon>Bacteria</taxon>
        <taxon>Pseudomonadati</taxon>
        <taxon>Pseudomonadota</taxon>
        <taxon>Gammaproteobacteria</taxon>
        <taxon>Pseudomonadales</taxon>
        <taxon>Pseudomonadaceae</taxon>
        <taxon>Permianibacter</taxon>
    </lineage>
</organism>